<proteinExistence type="predicted"/>
<keyword evidence="3" id="KW-1185">Reference proteome</keyword>
<comment type="caution">
    <text evidence="2">The sequence shown here is derived from an EMBL/GenBank/DDBJ whole genome shotgun (WGS) entry which is preliminary data.</text>
</comment>
<evidence type="ECO:0000313" key="2">
    <source>
        <dbReference type="EMBL" id="MFI1963142.1"/>
    </source>
</evidence>
<evidence type="ECO:0000313" key="3">
    <source>
        <dbReference type="Proteomes" id="UP001611548"/>
    </source>
</evidence>
<dbReference type="RefSeq" id="WP_398717977.1">
    <property type="nucleotide sequence ID" value="NZ_JBIRWE010000001.1"/>
</dbReference>
<sequence length="243" mass="26772">MQRRNVRSALRALRAKTSRLLLAPAAIGAAMTLLTASPANAAVLWTPTAISSFGYTACDGGNIEYRDYGDGHGPMFHLYKPVGYDRCEVADSSTITWSNNNTYWFGWTLWTDTNNAQTVFQWKSWGTDAQQQQNYPVIMKVENGSLKIWYVSTGEVWNSVASVPWTEDAYNKLELGITTSSGSGGSLALYLNGNLVGQKTGIRTWDDMGNNPRWGTYGSTINGVASNVWIDDLKMGQTRADVD</sequence>
<dbReference type="Proteomes" id="UP001611548">
    <property type="component" value="Unassembled WGS sequence"/>
</dbReference>
<feature type="signal peptide" evidence="1">
    <location>
        <begin position="1"/>
        <end position="41"/>
    </location>
</feature>
<gene>
    <name evidence="2" type="ORF">ACH429_03215</name>
</gene>
<feature type="chain" id="PRO_5046088398" evidence="1">
    <location>
        <begin position="42"/>
        <end position="243"/>
    </location>
</feature>
<accession>A0ABW7UKF1</accession>
<dbReference type="EMBL" id="JBIRWE010000001">
    <property type="protein sequence ID" value="MFI1963142.1"/>
    <property type="molecule type" value="Genomic_DNA"/>
</dbReference>
<reference evidence="2 3" key="1">
    <citation type="submission" date="2024-10" db="EMBL/GenBank/DDBJ databases">
        <title>The Natural Products Discovery Center: Release of the First 8490 Sequenced Strains for Exploring Actinobacteria Biosynthetic Diversity.</title>
        <authorList>
            <person name="Kalkreuter E."/>
            <person name="Kautsar S.A."/>
            <person name="Yang D."/>
            <person name="Bader C.D."/>
            <person name="Teijaro C.N."/>
            <person name="Fluegel L."/>
            <person name="Davis C.M."/>
            <person name="Simpson J.R."/>
            <person name="Lauterbach L."/>
            <person name="Steele A.D."/>
            <person name="Gui C."/>
            <person name="Meng S."/>
            <person name="Li G."/>
            <person name="Viehrig K."/>
            <person name="Ye F."/>
            <person name="Su P."/>
            <person name="Kiefer A.F."/>
            <person name="Nichols A."/>
            <person name="Cepeda A.J."/>
            <person name="Yan W."/>
            <person name="Fan B."/>
            <person name="Jiang Y."/>
            <person name="Adhikari A."/>
            <person name="Zheng C.-J."/>
            <person name="Schuster L."/>
            <person name="Cowan T.M."/>
            <person name="Smanski M.J."/>
            <person name="Chevrette M.G."/>
            <person name="De Carvalho L.P.S."/>
            <person name="Shen B."/>
        </authorList>
    </citation>
    <scope>NUCLEOTIDE SEQUENCE [LARGE SCALE GENOMIC DNA]</scope>
    <source>
        <strain evidence="2 3">NPDC020327</strain>
    </source>
</reference>
<keyword evidence="1" id="KW-0732">Signal</keyword>
<organism evidence="2 3">
    <name type="scientific">Streptomyces pathocidini</name>
    <dbReference type="NCBI Taxonomy" id="1650571"/>
    <lineage>
        <taxon>Bacteria</taxon>
        <taxon>Bacillati</taxon>
        <taxon>Actinomycetota</taxon>
        <taxon>Actinomycetes</taxon>
        <taxon>Kitasatosporales</taxon>
        <taxon>Streptomycetaceae</taxon>
        <taxon>Streptomyces</taxon>
    </lineage>
</organism>
<name>A0ABW7UKF1_9ACTN</name>
<evidence type="ECO:0000256" key="1">
    <source>
        <dbReference type="SAM" id="SignalP"/>
    </source>
</evidence>
<protein>
    <submittedName>
        <fullName evidence="2">Uncharacterized protein</fullName>
    </submittedName>
</protein>
<dbReference type="Gene3D" id="2.60.120.200">
    <property type="match status" value="1"/>
</dbReference>